<dbReference type="OrthoDB" id="10576257at2759"/>
<comment type="caution">
    <text evidence="2">The sequence shown here is derived from an EMBL/GenBank/DDBJ whole genome shotgun (WGS) entry which is preliminary data.</text>
</comment>
<name>A0A811P2H6_9POAL</name>
<keyword evidence="1" id="KW-1133">Transmembrane helix</keyword>
<proteinExistence type="predicted"/>
<sequence length="265" mass="30093">MGLSLAFYGLVTVTSDFDNQILILPSVYTMLVTQNFVVVESWRNFHFHSFDACVPLEHEAFEILGSISVKTFTYESLNNIARFINGMSALLLTLLPGKGNILEGISGWELRPALRGPRLPRWMESGVSSFNEFIHELSVDSDAESIADSVTGDDDHEEFVCPASPMSQSSRLSHASSFGRRDRRLRRHIRYAVSWILWPLRFFLSLIFILFNAIKFRMVRSTAKGAETPHLSRTGLAKKSFHIRDQFVQSTTDRKRGVFEAVIEN</sequence>
<evidence type="ECO:0000256" key="1">
    <source>
        <dbReference type="SAM" id="Phobius"/>
    </source>
</evidence>
<gene>
    <name evidence="2" type="ORF">NCGR_LOCUS21416</name>
</gene>
<dbReference type="EMBL" id="CAJGYO010000005">
    <property type="protein sequence ID" value="CAD6231303.1"/>
    <property type="molecule type" value="Genomic_DNA"/>
</dbReference>
<keyword evidence="1" id="KW-0812">Transmembrane</keyword>
<evidence type="ECO:0000313" key="3">
    <source>
        <dbReference type="Proteomes" id="UP000604825"/>
    </source>
</evidence>
<keyword evidence="1" id="KW-0472">Membrane</keyword>
<dbReference type="Proteomes" id="UP000604825">
    <property type="component" value="Unassembled WGS sequence"/>
</dbReference>
<keyword evidence="3" id="KW-1185">Reference proteome</keyword>
<dbReference type="AlphaFoldDB" id="A0A811P2H6"/>
<organism evidence="2 3">
    <name type="scientific">Miscanthus lutarioriparius</name>
    <dbReference type="NCBI Taxonomy" id="422564"/>
    <lineage>
        <taxon>Eukaryota</taxon>
        <taxon>Viridiplantae</taxon>
        <taxon>Streptophyta</taxon>
        <taxon>Embryophyta</taxon>
        <taxon>Tracheophyta</taxon>
        <taxon>Spermatophyta</taxon>
        <taxon>Magnoliopsida</taxon>
        <taxon>Liliopsida</taxon>
        <taxon>Poales</taxon>
        <taxon>Poaceae</taxon>
        <taxon>PACMAD clade</taxon>
        <taxon>Panicoideae</taxon>
        <taxon>Andropogonodae</taxon>
        <taxon>Andropogoneae</taxon>
        <taxon>Saccharinae</taxon>
        <taxon>Miscanthus</taxon>
    </lineage>
</organism>
<feature type="transmembrane region" description="Helical" evidence="1">
    <location>
        <begin position="189"/>
        <end position="211"/>
    </location>
</feature>
<accession>A0A811P2H6</accession>
<evidence type="ECO:0000313" key="2">
    <source>
        <dbReference type="EMBL" id="CAD6231303.1"/>
    </source>
</evidence>
<protein>
    <submittedName>
        <fullName evidence="2">Uncharacterized protein</fullName>
    </submittedName>
</protein>
<reference evidence="2" key="1">
    <citation type="submission" date="2020-10" db="EMBL/GenBank/DDBJ databases">
        <authorList>
            <person name="Han B."/>
            <person name="Lu T."/>
            <person name="Zhao Q."/>
            <person name="Huang X."/>
            <person name="Zhao Y."/>
        </authorList>
    </citation>
    <scope>NUCLEOTIDE SEQUENCE</scope>
</reference>